<evidence type="ECO:0000256" key="1">
    <source>
        <dbReference type="ARBA" id="ARBA00010364"/>
    </source>
</evidence>
<reference evidence="2 3" key="1">
    <citation type="journal article" date="2015" name="Nature">
        <title>rRNA introns, odd ribosomes, and small enigmatic genomes across a large radiation of phyla.</title>
        <authorList>
            <person name="Brown C.T."/>
            <person name="Hug L.A."/>
            <person name="Thomas B.C."/>
            <person name="Sharon I."/>
            <person name="Castelle C.J."/>
            <person name="Singh A."/>
            <person name="Wilkins M.J."/>
            <person name="Williams K.H."/>
            <person name="Banfield J.F."/>
        </authorList>
    </citation>
    <scope>NUCLEOTIDE SEQUENCE [LARGE SCALE GENOMIC DNA]</scope>
</reference>
<proteinExistence type="inferred from homology"/>
<gene>
    <name evidence="2" type="ORF">UU02_C0027G0006</name>
</gene>
<sequence>MKLSIIAHPNTKNPRIEKDLLGATHVYVNAPPLEGKANRAVVEALAKHFEVSRGKVILLWGEKSKNKVFFCRFWQFFRYFRFGPLERFFLFTHINSPVILFTDLLYGKIHNLSSHVPFPFRRNI</sequence>
<dbReference type="AlphaFoldDB" id="A0A0G0SEX6"/>
<dbReference type="EMBL" id="LBZA01000027">
    <property type="protein sequence ID" value="KKR63329.1"/>
    <property type="molecule type" value="Genomic_DNA"/>
</dbReference>
<evidence type="ECO:0000313" key="3">
    <source>
        <dbReference type="Proteomes" id="UP000034293"/>
    </source>
</evidence>
<dbReference type="SMART" id="SM01152">
    <property type="entry name" value="DUF167"/>
    <property type="match status" value="1"/>
</dbReference>
<comment type="similarity">
    <text evidence="1">Belongs to the UPF0235 family.</text>
</comment>
<dbReference type="Pfam" id="PF02594">
    <property type="entry name" value="DUF167"/>
    <property type="match status" value="1"/>
</dbReference>
<organism evidence="2 3">
    <name type="scientific">Candidatus Woesebacteria bacterium GW2011_GWA1_40_43</name>
    <dbReference type="NCBI Taxonomy" id="1618553"/>
    <lineage>
        <taxon>Bacteria</taxon>
        <taxon>Candidatus Woeseibacteriota</taxon>
    </lineage>
</organism>
<name>A0A0G0SEX6_9BACT</name>
<evidence type="ECO:0000313" key="2">
    <source>
        <dbReference type="EMBL" id="KKR63329.1"/>
    </source>
</evidence>
<dbReference type="InterPro" id="IPR036591">
    <property type="entry name" value="YggU-like_sf"/>
</dbReference>
<dbReference type="SUPFAM" id="SSF69786">
    <property type="entry name" value="YggU-like"/>
    <property type="match status" value="1"/>
</dbReference>
<protein>
    <submittedName>
        <fullName evidence="2">Uncharacterized protein</fullName>
    </submittedName>
</protein>
<accession>A0A0G0SEX6</accession>
<dbReference type="Proteomes" id="UP000034293">
    <property type="component" value="Unassembled WGS sequence"/>
</dbReference>
<comment type="caution">
    <text evidence="2">The sequence shown here is derived from an EMBL/GenBank/DDBJ whole genome shotgun (WGS) entry which is preliminary data.</text>
</comment>
<dbReference type="InterPro" id="IPR003746">
    <property type="entry name" value="DUF167"/>
</dbReference>
<dbReference type="NCBIfam" id="TIGR00251">
    <property type="entry name" value="DUF167 family protein"/>
    <property type="match status" value="1"/>
</dbReference>
<dbReference type="Gene3D" id="3.30.1200.10">
    <property type="entry name" value="YggU-like"/>
    <property type="match status" value="1"/>
</dbReference>